<dbReference type="InterPro" id="IPR041698">
    <property type="entry name" value="Methyltransf_25"/>
</dbReference>
<evidence type="ECO:0000313" key="2">
    <source>
        <dbReference type="EMBL" id="GIJ68245.1"/>
    </source>
</evidence>
<dbReference type="PANTHER" id="PTHR42912">
    <property type="entry name" value="METHYLTRANSFERASE"/>
    <property type="match status" value="1"/>
</dbReference>
<dbReference type="GO" id="GO:0008168">
    <property type="term" value="F:methyltransferase activity"/>
    <property type="evidence" value="ECO:0007669"/>
    <property type="project" value="TreeGrafter"/>
</dbReference>
<reference evidence="2" key="1">
    <citation type="submission" date="2021-01" db="EMBL/GenBank/DDBJ databases">
        <title>Whole genome shotgun sequence of Virgisporangium ochraceum NBRC 16418.</title>
        <authorList>
            <person name="Komaki H."/>
            <person name="Tamura T."/>
        </authorList>
    </citation>
    <scope>NUCLEOTIDE SEQUENCE</scope>
    <source>
        <strain evidence="2">NBRC 16418</strain>
    </source>
</reference>
<organism evidence="2 3">
    <name type="scientific">Virgisporangium ochraceum</name>
    <dbReference type="NCBI Taxonomy" id="65505"/>
    <lineage>
        <taxon>Bacteria</taxon>
        <taxon>Bacillati</taxon>
        <taxon>Actinomycetota</taxon>
        <taxon>Actinomycetes</taxon>
        <taxon>Micromonosporales</taxon>
        <taxon>Micromonosporaceae</taxon>
        <taxon>Virgisporangium</taxon>
    </lineage>
</organism>
<evidence type="ECO:0000259" key="1">
    <source>
        <dbReference type="Pfam" id="PF13649"/>
    </source>
</evidence>
<name>A0A8J4EAG1_9ACTN</name>
<dbReference type="SUPFAM" id="SSF53335">
    <property type="entry name" value="S-adenosyl-L-methionine-dependent methyltransferases"/>
    <property type="match status" value="1"/>
</dbReference>
<protein>
    <recommendedName>
        <fullName evidence="1">Methyltransferase domain-containing protein</fullName>
    </recommendedName>
</protein>
<dbReference type="EMBL" id="BOPH01000038">
    <property type="protein sequence ID" value="GIJ68245.1"/>
    <property type="molecule type" value="Genomic_DNA"/>
</dbReference>
<dbReference type="Gene3D" id="3.40.50.150">
    <property type="entry name" value="Vaccinia Virus protein VP39"/>
    <property type="match status" value="1"/>
</dbReference>
<dbReference type="Pfam" id="PF13649">
    <property type="entry name" value="Methyltransf_25"/>
    <property type="match status" value="1"/>
</dbReference>
<proteinExistence type="predicted"/>
<dbReference type="Proteomes" id="UP000635606">
    <property type="component" value="Unassembled WGS sequence"/>
</dbReference>
<dbReference type="PANTHER" id="PTHR42912:SF80">
    <property type="entry name" value="METHYLTRANSFERASE DOMAIN-CONTAINING PROTEIN"/>
    <property type="match status" value="1"/>
</dbReference>
<accession>A0A8J4EAG1</accession>
<evidence type="ECO:0000313" key="3">
    <source>
        <dbReference type="Proteomes" id="UP000635606"/>
    </source>
</evidence>
<comment type="caution">
    <text evidence="2">The sequence shown here is derived from an EMBL/GenBank/DDBJ whole genome shotgun (WGS) entry which is preliminary data.</text>
</comment>
<dbReference type="InterPro" id="IPR050508">
    <property type="entry name" value="Methyltransf_Superfamily"/>
</dbReference>
<dbReference type="RefSeq" id="WP_203928194.1">
    <property type="nucleotide sequence ID" value="NZ_BOPH01000038.1"/>
</dbReference>
<gene>
    <name evidence="2" type="ORF">Voc01_031620</name>
</gene>
<keyword evidence="3" id="KW-1185">Reference proteome</keyword>
<dbReference type="CDD" id="cd02440">
    <property type="entry name" value="AdoMet_MTases"/>
    <property type="match status" value="1"/>
</dbReference>
<sequence>MTDPVLAEQLDYYEQRAAEYDDWWLRRGRYDAGPSENARWAAELGEVTAALDAMDVRGDVLELAPGTGQWSRRLLPGCASLTLVDGSPAMLARNPAASDARARTVRADLFEWTTDDRFDVVAFGFWLSHVPAERLAAFLSRVAGWLRPGGRVFYVDSRREAAKASPALVSTDGDLHTRRLADGREFTIVKVCRTREELQEAFEAAGLAAEIRETPTLFQYAAG</sequence>
<dbReference type="InterPro" id="IPR029063">
    <property type="entry name" value="SAM-dependent_MTases_sf"/>
</dbReference>
<feature type="domain" description="Methyltransferase" evidence="1">
    <location>
        <begin position="60"/>
        <end position="150"/>
    </location>
</feature>
<dbReference type="AlphaFoldDB" id="A0A8J4EAG1"/>